<comment type="similarity">
    <text evidence="5">Belongs to the SsuE family. Isf subfamily.</text>
</comment>
<organism evidence="7 8">
    <name type="scientific">Methanosphaerula palustris (strain ATCC BAA-1556 / DSM 19958 / E1-9c)</name>
    <dbReference type="NCBI Taxonomy" id="521011"/>
    <lineage>
        <taxon>Archaea</taxon>
        <taxon>Methanobacteriati</taxon>
        <taxon>Methanobacteriota</taxon>
        <taxon>Stenosarchaea group</taxon>
        <taxon>Methanomicrobia</taxon>
        <taxon>Methanomicrobiales</taxon>
        <taxon>Methanoregulaceae</taxon>
        <taxon>Methanosphaerula</taxon>
    </lineage>
</organism>
<keyword evidence="4" id="KW-0288">FMN</keyword>
<dbReference type="OrthoDB" id="9059at2157"/>
<keyword evidence="8" id="KW-1185">Reference proteome</keyword>
<protein>
    <submittedName>
        <fullName evidence="7">NADPH-dependent FMN reductase</fullName>
    </submittedName>
</protein>
<evidence type="ECO:0000256" key="3">
    <source>
        <dbReference type="ARBA" id="ARBA00022630"/>
    </source>
</evidence>
<dbReference type="InterPro" id="IPR005025">
    <property type="entry name" value="FMN_Rdtase-like_dom"/>
</dbReference>
<dbReference type="InterPro" id="IPR051796">
    <property type="entry name" value="ISF_SsuE-like"/>
</dbReference>
<dbReference type="HOGENOM" id="CLU_050993_2_0_2"/>
<dbReference type="InterPro" id="IPR029039">
    <property type="entry name" value="Flavoprotein-like_sf"/>
</dbReference>
<dbReference type="EMBL" id="CP001338">
    <property type="protein sequence ID" value="ACL16711.1"/>
    <property type="molecule type" value="Genomic_DNA"/>
</dbReference>
<dbReference type="RefSeq" id="WP_012618030.1">
    <property type="nucleotide sequence ID" value="NC_011832.1"/>
</dbReference>
<dbReference type="STRING" id="521011.Mpal_1381"/>
<keyword evidence="3" id="KW-0285">Flavoprotein</keyword>
<reference evidence="7 8" key="1">
    <citation type="journal article" date="2015" name="Genome Announc.">
        <title>Complete Genome Sequence of Methanosphaerula palustris E1-9CT, a Hydrogenotrophic Methanogen Isolated from a Minerotrophic Fen Peatland.</title>
        <authorList>
            <person name="Cadillo-Quiroz H."/>
            <person name="Browne P."/>
            <person name="Kyrpides N."/>
            <person name="Woyke T."/>
            <person name="Goodwin L."/>
            <person name="Detter C."/>
            <person name="Yavitt J.B."/>
            <person name="Zinder S.H."/>
        </authorList>
    </citation>
    <scope>NUCLEOTIDE SEQUENCE [LARGE SCALE GENOMIC DNA]</scope>
    <source>
        <strain evidence="8">ATCC BAA-1556 / DSM 19958 / E1-9c</strain>
    </source>
</reference>
<evidence type="ECO:0000313" key="8">
    <source>
        <dbReference type="Proteomes" id="UP000002457"/>
    </source>
</evidence>
<dbReference type="AlphaFoldDB" id="B8GHX1"/>
<dbReference type="SUPFAM" id="SSF52218">
    <property type="entry name" value="Flavoproteins"/>
    <property type="match status" value="1"/>
</dbReference>
<evidence type="ECO:0000256" key="2">
    <source>
        <dbReference type="ARBA" id="ARBA00001966"/>
    </source>
</evidence>
<gene>
    <name evidence="7" type="ordered locus">Mpal_1381</name>
</gene>
<dbReference type="Proteomes" id="UP000002457">
    <property type="component" value="Chromosome"/>
</dbReference>
<dbReference type="Gene3D" id="3.40.50.360">
    <property type="match status" value="1"/>
</dbReference>
<accession>B8GHX1</accession>
<dbReference type="GO" id="GO:0016491">
    <property type="term" value="F:oxidoreductase activity"/>
    <property type="evidence" value="ECO:0007669"/>
    <property type="project" value="InterPro"/>
</dbReference>
<proteinExistence type="inferred from homology"/>
<dbReference type="PANTHER" id="PTHR43278:SF2">
    <property type="entry name" value="IRON-SULFUR FLAVOPROTEIN"/>
    <property type="match status" value="1"/>
</dbReference>
<evidence type="ECO:0000256" key="4">
    <source>
        <dbReference type="ARBA" id="ARBA00022643"/>
    </source>
</evidence>
<dbReference type="eggNOG" id="arCOG02575">
    <property type="taxonomic scope" value="Archaea"/>
</dbReference>
<evidence type="ECO:0000256" key="1">
    <source>
        <dbReference type="ARBA" id="ARBA00001917"/>
    </source>
</evidence>
<feature type="domain" description="NADPH-dependent FMN reductase-like" evidence="6">
    <location>
        <begin position="1"/>
        <end position="122"/>
    </location>
</feature>
<dbReference type="KEGG" id="mpl:Mpal_1381"/>
<sequence length="216" mass="24639">MKLIAFNGSPRKKWNTATLLEHALKGAQSEGAKTELIHLYDLDYKGCTSCLACKRIGGKNYGHCAIKDDLKPVFKKIEGADAILVGSPIYYAITTGETRCFLERLMFQYSPHDKERSTLFGKKIRTGFIYTAGAQEEMVKERGFDRNAELTEMEMDRIFGSCESMFVTDTSLYDDYSKYVSTLFDPEEKKKHRNEQFPLDCKKAYEFGARLVRKAA</sequence>
<evidence type="ECO:0000259" key="6">
    <source>
        <dbReference type="Pfam" id="PF03358"/>
    </source>
</evidence>
<comment type="cofactor">
    <cofactor evidence="2">
        <name>[4Fe-4S] cluster</name>
        <dbReference type="ChEBI" id="CHEBI:49883"/>
    </cofactor>
</comment>
<evidence type="ECO:0000256" key="5">
    <source>
        <dbReference type="ARBA" id="ARBA00038292"/>
    </source>
</evidence>
<dbReference type="GeneID" id="7269986"/>
<dbReference type="PANTHER" id="PTHR43278">
    <property type="entry name" value="NAD(P)H-DEPENDENT FMN-CONTAINING OXIDOREDUCTASE YWQN-RELATED"/>
    <property type="match status" value="1"/>
</dbReference>
<comment type="cofactor">
    <cofactor evidence="1">
        <name>FMN</name>
        <dbReference type="ChEBI" id="CHEBI:58210"/>
    </cofactor>
</comment>
<dbReference type="Pfam" id="PF03358">
    <property type="entry name" value="FMN_red"/>
    <property type="match status" value="1"/>
</dbReference>
<name>B8GHX1_METPE</name>
<evidence type="ECO:0000313" key="7">
    <source>
        <dbReference type="EMBL" id="ACL16711.1"/>
    </source>
</evidence>